<keyword evidence="3" id="KW-1185">Reference proteome</keyword>
<protein>
    <recommendedName>
        <fullName evidence="4">Major facilitator superfamily (MFS) profile domain-containing protein</fullName>
    </recommendedName>
</protein>
<feature type="transmembrane region" description="Helical" evidence="1">
    <location>
        <begin position="42"/>
        <end position="63"/>
    </location>
</feature>
<dbReference type="AlphaFoldDB" id="A0AAW9MSS1"/>
<feature type="transmembrane region" description="Helical" evidence="1">
    <location>
        <begin position="12"/>
        <end position="30"/>
    </location>
</feature>
<feature type="transmembrane region" description="Helical" evidence="1">
    <location>
        <begin position="101"/>
        <end position="120"/>
    </location>
</feature>
<dbReference type="RefSeq" id="WP_324618673.1">
    <property type="nucleotide sequence ID" value="NZ_JAYKOT010000001.1"/>
</dbReference>
<evidence type="ECO:0000313" key="2">
    <source>
        <dbReference type="EMBL" id="MEB3428634.1"/>
    </source>
</evidence>
<keyword evidence="1" id="KW-1133">Transmembrane helix</keyword>
<comment type="caution">
    <text evidence="2">The sequence shown here is derived from an EMBL/GenBank/DDBJ whole genome shotgun (WGS) entry which is preliminary data.</text>
</comment>
<sequence>MGNKYPKRIRVFLIVMELVSILPIYLPWYYLPKKTITGEMVFGKYLGVYIGLSIMYIFFSLIIKDLVGKKQLILFLLITILKIGLSTYLTFSLGYSPTPYFVMYLILEAFNITLSVISTTRFRYYL</sequence>
<dbReference type="EMBL" id="JAYKOT010000001">
    <property type="protein sequence ID" value="MEB3428634.1"/>
    <property type="molecule type" value="Genomic_DNA"/>
</dbReference>
<name>A0AAW9MSS1_9FIRM</name>
<accession>A0AAW9MSS1</accession>
<gene>
    <name evidence="2" type="ORF">VLK81_01100</name>
</gene>
<dbReference type="Proteomes" id="UP001357733">
    <property type="component" value="Unassembled WGS sequence"/>
</dbReference>
<evidence type="ECO:0000313" key="3">
    <source>
        <dbReference type="Proteomes" id="UP001357733"/>
    </source>
</evidence>
<keyword evidence="1" id="KW-0472">Membrane</keyword>
<proteinExistence type="predicted"/>
<organism evidence="2 3">
    <name type="scientific">Citroniella saccharovorans</name>
    <dbReference type="NCBI Taxonomy" id="2053367"/>
    <lineage>
        <taxon>Bacteria</taxon>
        <taxon>Bacillati</taxon>
        <taxon>Bacillota</taxon>
        <taxon>Tissierellia</taxon>
        <taxon>Tissierellales</taxon>
        <taxon>Peptoniphilaceae</taxon>
        <taxon>Citroniella</taxon>
    </lineage>
</organism>
<keyword evidence="1" id="KW-0812">Transmembrane</keyword>
<feature type="transmembrane region" description="Helical" evidence="1">
    <location>
        <begin position="72"/>
        <end position="95"/>
    </location>
</feature>
<evidence type="ECO:0000256" key="1">
    <source>
        <dbReference type="SAM" id="Phobius"/>
    </source>
</evidence>
<evidence type="ECO:0008006" key="4">
    <source>
        <dbReference type="Google" id="ProtNLM"/>
    </source>
</evidence>
<reference evidence="2 3" key="1">
    <citation type="submission" date="2024-01" db="EMBL/GenBank/DDBJ databases">
        <title>Complete genome sequence of Citroniella saccharovorans strain M6.X9, isolated from human fecal sample.</title>
        <authorList>
            <person name="Cheng G."/>
            <person name="Westerholm M."/>
            <person name="Schnurer A."/>
        </authorList>
    </citation>
    <scope>NUCLEOTIDE SEQUENCE [LARGE SCALE GENOMIC DNA]</scope>
    <source>
        <strain evidence="2 3">DSM 29873</strain>
    </source>
</reference>